<keyword evidence="5" id="KW-0699">rRNA-binding</keyword>
<dbReference type="RefSeq" id="WP_094233843.1">
    <property type="nucleotide sequence ID" value="NZ_CP016199.1"/>
</dbReference>
<name>A0A223ARQ0_9FIRM</name>
<dbReference type="Gene3D" id="3.30.70.1730">
    <property type="match status" value="1"/>
</dbReference>
<sequence>MSVEAKNAKQLIIDEIKAKFDKSISVVVVDYLGITVAQADELRKTLRENGVNLTVYKNTLVKRAIAGTEYEGLGEALKGSSAFAFCEEDATSSARLLKKAMKQYNKMSFKGGYVDGSVYDAKQVEALADIPSREELIARFMGSIQSPVSQLVRTFKAIADEGAVPAGETAEA</sequence>
<dbReference type="GO" id="GO:0006412">
    <property type="term" value="P:translation"/>
    <property type="evidence" value="ECO:0007669"/>
    <property type="project" value="UniProtKB-UniRule"/>
</dbReference>
<dbReference type="InterPro" id="IPR001790">
    <property type="entry name" value="Ribosomal_uL10"/>
</dbReference>
<gene>
    <name evidence="5" type="primary">rplJ</name>
    <name evidence="6" type="ORF">AXF17_03535</name>
</gene>
<accession>A0A223ARQ0</accession>
<proteinExistence type="inferred from homology"/>
<dbReference type="PANTHER" id="PTHR11560">
    <property type="entry name" value="39S RIBOSOMAL PROTEIN L10, MITOCHONDRIAL"/>
    <property type="match status" value="1"/>
</dbReference>
<dbReference type="Proteomes" id="UP000214689">
    <property type="component" value="Chromosome"/>
</dbReference>
<evidence type="ECO:0000256" key="3">
    <source>
        <dbReference type="ARBA" id="ARBA00023274"/>
    </source>
</evidence>
<keyword evidence="3 5" id="KW-0687">Ribonucleoprotein</keyword>
<dbReference type="InterPro" id="IPR043141">
    <property type="entry name" value="Ribosomal_uL10-like_sf"/>
</dbReference>
<protein>
    <recommendedName>
        <fullName evidence="4 5">Large ribosomal subunit protein uL10</fullName>
    </recommendedName>
</protein>
<dbReference type="CDD" id="cd05797">
    <property type="entry name" value="Ribosomal_L10"/>
    <property type="match status" value="1"/>
</dbReference>
<evidence type="ECO:0000256" key="4">
    <source>
        <dbReference type="ARBA" id="ARBA00035202"/>
    </source>
</evidence>
<keyword evidence="2 5" id="KW-0689">Ribosomal protein</keyword>
<dbReference type="InterPro" id="IPR022973">
    <property type="entry name" value="Ribosomal_uL10_bac"/>
</dbReference>
<dbReference type="Gene3D" id="6.10.250.290">
    <property type="match status" value="1"/>
</dbReference>
<dbReference type="GO" id="GO:0070180">
    <property type="term" value="F:large ribosomal subunit rRNA binding"/>
    <property type="evidence" value="ECO:0007669"/>
    <property type="project" value="UniProtKB-UniRule"/>
</dbReference>
<evidence type="ECO:0000256" key="1">
    <source>
        <dbReference type="ARBA" id="ARBA00008889"/>
    </source>
</evidence>
<comment type="similarity">
    <text evidence="1 5">Belongs to the universal ribosomal protein uL10 family.</text>
</comment>
<dbReference type="PROSITE" id="PS01109">
    <property type="entry name" value="RIBOSOMAL_L10"/>
    <property type="match status" value="1"/>
</dbReference>
<dbReference type="InterPro" id="IPR002363">
    <property type="entry name" value="Ribosomal_uL10_CS_bac"/>
</dbReference>
<dbReference type="InterPro" id="IPR047865">
    <property type="entry name" value="Ribosomal_uL10_bac_type"/>
</dbReference>
<evidence type="ECO:0000256" key="5">
    <source>
        <dbReference type="HAMAP-Rule" id="MF_00362"/>
    </source>
</evidence>
<keyword evidence="5" id="KW-0694">RNA-binding</keyword>
<organism evidence="6 7">
    <name type="scientific">Mogibacterium pumilum</name>
    <dbReference type="NCBI Taxonomy" id="86332"/>
    <lineage>
        <taxon>Bacteria</taxon>
        <taxon>Bacillati</taxon>
        <taxon>Bacillota</taxon>
        <taxon>Clostridia</taxon>
        <taxon>Peptostreptococcales</taxon>
        <taxon>Anaerovoracaceae</taxon>
        <taxon>Mogibacterium</taxon>
    </lineage>
</organism>
<dbReference type="SUPFAM" id="SSF160369">
    <property type="entry name" value="Ribosomal protein L10-like"/>
    <property type="match status" value="1"/>
</dbReference>
<dbReference type="EMBL" id="CP016199">
    <property type="protein sequence ID" value="ASS37615.1"/>
    <property type="molecule type" value="Genomic_DNA"/>
</dbReference>
<reference evidence="7" key="1">
    <citation type="submission" date="2016-05" db="EMBL/GenBank/DDBJ databases">
        <authorList>
            <person name="Holder M.E."/>
            <person name="Ajami N.J."/>
            <person name="Petrosino J.F."/>
        </authorList>
    </citation>
    <scope>NUCLEOTIDE SEQUENCE [LARGE SCALE GENOMIC DNA]</scope>
    <source>
        <strain evidence="7">ATCC 700696</strain>
    </source>
</reference>
<dbReference type="GO" id="GO:0003735">
    <property type="term" value="F:structural constituent of ribosome"/>
    <property type="evidence" value="ECO:0007669"/>
    <property type="project" value="InterPro"/>
</dbReference>
<evidence type="ECO:0000313" key="7">
    <source>
        <dbReference type="Proteomes" id="UP000214689"/>
    </source>
</evidence>
<comment type="function">
    <text evidence="5">Forms part of the ribosomal stalk, playing a central role in the interaction of the ribosome with GTP-bound translation factors.</text>
</comment>
<evidence type="ECO:0000313" key="6">
    <source>
        <dbReference type="EMBL" id="ASS37615.1"/>
    </source>
</evidence>
<comment type="subunit">
    <text evidence="5">Part of the ribosomal stalk of the 50S ribosomal subunit. The N-terminus interacts with L11 and the large rRNA to form the base of the stalk. The C-terminus forms an elongated spine to which L12 dimers bind in a sequential fashion forming a multimeric L10(L12)X complex.</text>
</comment>
<keyword evidence="7" id="KW-1185">Reference proteome</keyword>
<dbReference type="OrthoDB" id="9808307at2"/>
<dbReference type="AlphaFoldDB" id="A0A223ARQ0"/>
<dbReference type="HAMAP" id="MF_00362">
    <property type="entry name" value="Ribosomal_uL10"/>
    <property type="match status" value="1"/>
</dbReference>
<dbReference type="NCBIfam" id="NF000955">
    <property type="entry name" value="PRK00099.1-1"/>
    <property type="match status" value="1"/>
</dbReference>
<dbReference type="Pfam" id="PF00466">
    <property type="entry name" value="Ribosomal_L10"/>
    <property type="match status" value="1"/>
</dbReference>
<evidence type="ECO:0000256" key="2">
    <source>
        <dbReference type="ARBA" id="ARBA00022980"/>
    </source>
</evidence>
<dbReference type="GO" id="GO:0015934">
    <property type="term" value="C:large ribosomal subunit"/>
    <property type="evidence" value="ECO:0007669"/>
    <property type="project" value="InterPro"/>
</dbReference>